<evidence type="ECO:0000256" key="7">
    <source>
        <dbReference type="HAMAP-Rule" id="MF_00531"/>
    </source>
</evidence>
<evidence type="ECO:0000256" key="2">
    <source>
        <dbReference type="ARBA" id="ARBA00022730"/>
    </source>
</evidence>
<sequence length="93" mass="10300">MGRSLKKGPYVVDRLLEKAVRADASGSRDPIKTWARACTIVPEFIGKNFAIHNGRNFIKLYVTEDMVGHKLGEFAPTRTFRSHGGKAAKGAKR</sequence>
<dbReference type="GO" id="GO:0006412">
    <property type="term" value="P:translation"/>
    <property type="evidence" value="ECO:0007669"/>
    <property type="project" value="UniProtKB-UniRule"/>
</dbReference>
<dbReference type="PANTHER" id="PTHR11880">
    <property type="entry name" value="RIBOSOMAL PROTEIN S19P FAMILY MEMBER"/>
    <property type="match status" value="1"/>
</dbReference>
<dbReference type="RefSeq" id="WP_076346685.1">
    <property type="nucleotide sequence ID" value="NZ_CP019082.1"/>
</dbReference>
<dbReference type="PROSITE" id="PS00323">
    <property type="entry name" value="RIBOSOMAL_S19"/>
    <property type="match status" value="1"/>
</dbReference>
<dbReference type="GO" id="GO:0003735">
    <property type="term" value="F:structural constituent of ribosome"/>
    <property type="evidence" value="ECO:0007669"/>
    <property type="project" value="InterPro"/>
</dbReference>
<dbReference type="PANTHER" id="PTHR11880:SF8">
    <property type="entry name" value="SMALL RIBOSOMAL SUBUNIT PROTEIN US19M"/>
    <property type="match status" value="1"/>
</dbReference>
<keyword evidence="4 7" id="KW-0689">Ribosomal protein</keyword>
<dbReference type="PIRSF" id="PIRSF002144">
    <property type="entry name" value="Ribosomal_S19"/>
    <property type="match status" value="1"/>
</dbReference>
<dbReference type="NCBIfam" id="TIGR01050">
    <property type="entry name" value="rpsS_bact"/>
    <property type="match status" value="1"/>
</dbReference>
<keyword evidence="2 7" id="KW-0699">rRNA-binding</keyword>
<protein>
    <recommendedName>
        <fullName evidence="6 7">Small ribosomal subunit protein uS19</fullName>
    </recommendedName>
</protein>
<dbReference type="Proteomes" id="UP000186309">
    <property type="component" value="Chromosome"/>
</dbReference>
<dbReference type="GO" id="GO:0015935">
    <property type="term" value="C:small ribosomal subunit"/>
    <property type="evidence" value="ECO:0007669"/>
    <property type="project" value="InterPro"/>
</dbReference>
<dbReference type="Gene3D" id="3.30.860.10">
    <property type="entry name" value="30s Ribosomal Protein S19, Chain A"/>
    <property type="match status" value="1"/>
</dbReference>
<evidence type="ECO:0000256" key="4">
    <source>
        <dbReference type="ARBA" id="ARBA00022980"/>
    </source>
</evidence>
<dbReference type="InterPro" id="IPR002222">
    <property type="entry name" value="Ribosomal_uS19"/>
</dbReference>
<evidence type="ECO:0000256" key="3">
    <source>
        <dbReference type="ARBA" id="ARBA00022884"/>
    </source>
</evidence>
<dbReference type="OrthoDB" id="9797833at2"/>
<dbReference type="AlphaFoldDB" id="A0A1U7CR08"/>
<dbReference type="HAMAP" id="MF_00531">
    <property type="entry name" value="Ribosomal_uS19"/>
    <property type="match status" value="1"/>
</dbReference>
<reference evidence="10" key="1">
    <citation type="submission" date="2016-12" db="EMBL/GenBank/DDBJ databases">
        <title>Comparative genomics of four Isosphaeraceae planctomycetes: a common pool of plasmids and glycoside hydrolase genes.</title>
        <authorList>
            <person name="Ivanova A."/>
        </authorList>
    </citation>
    <scope>NUCLEOTIDE SEQUENCE [LARGE SCALE GENOMIC DNA]</scope>
    <source>
        <strain evidence="10">PX4</strain>
    </source>
</reference>
<proteinExistence type="inferred from homology"/>
<evidence type="ECO:0000256" key="6">
    <source>
        <dbReference type="ARBA" id="ARBA00035163"/>
    </source>
</evidence>
<keyword evidence="3 7" id="KW-0694">RNA-binding</keyword>
<dbReference type="FunFam" id="3.30.860.10:FF:000001">
    <property type="entry name" value="30S ribosomal protein S19"/>
    <property type="match status" value="1"/>
</dbReference>
<evidence type="ECO:0000256" key="8">
    <source>
        <dbReference type="RuleBase" id="RU003485"/>
    </source>
</evidence>
<comment type="function">
    <text evidence="7">Protein S19 forms a complex with S13 that binds strongly to the 16S ribosomal RNA.</text>
</comment>
<dbReference type="InterPro" id="IPR023575">
    <property type="entry name" value="Ribosomal_uS19_SF"/>
</dbReference>
<dbReference type="GO" id="GO:0000028">
    <property type="term" value="P:ribosomal small subunit assembly"/>
    <property type="evidence" value="ECO:0007669"/>
    <property type="project" value="TreeGrafter"/>
</dbReference>
<dbReference type="STRING" id="1387353.BSF38_02894"/>
<organism evidence="9 10">
    <name type="scientific">Paludisphaera borealis</name>
    <dbReference type="NCBI Taxonomy" id="1387353"/>
    <lineage>
        <taxon>Bacteria</taxon>
        <taxon>Pseudomonadati</taxon>
        <taxon>Planctomycetota</taxon>
        <taxon>Planctomycetia</taxon>
        <taxon>Isosphaerales</taxon>
        <taxon>Isosphaeraceae</taxon>
        <taxon>Paludisphaera</taxon>
    </lineage>
</organism>
<dbReference type="EMBL" id="CP019082">
    <property type="protein sequence ID" value="APW61380.1"/>
    <property type="molecule type" value="Genomic_DNA"/>
</dbReference>
<accession>A0A1U7CR08</accession>
<dbReference type="InterPro" id="IPR020934">
    <property type="entry name" value="Ribosomal_uS19_CS"/>
</dbReference>
<keyword evidence="5 7" id="KW-0687">Ribonucleoprotein</keyword>
<dbReference type="KEGG" id="pbor:BSF38_02894"/>
<keyword evidence="10" id="KW-1185">Reference proteome</keyword>
<evidence type="ECO:0000256" key="5">
    <source>
        <dbReference type="ARBA" id="ARBA00023274"/>
    </source>
</evidence>
<dbReference type="Pfam" id="PF00203">
    <property type="entry name" value="Ribosomal_S19"/>
    <property type="match status" value="1"/>
</dbReference>
<evidence type="ECO:0000313" key="9">
    <source>
        <dbReference type="EMBL" id="APW61380.1"/>
    </source>
</evidence>
<dbReference type="GO" id="GO:0019843">
    <property type="term" value="F:rRNA binding"/>
    <property type="evidence" value="ECO:0007669"/>
    <property type="project" value="UniProtKB-UniRule"/>
</dbReference>
<comment type="similarity">
    <text evidence="1 7 8">Belongs to the universal ribosomal protein uS19 family.</text>
</comment>
<dbReference type="InterPro" id="IPR005732">
    <property type="entry name" value="Ribosomal_uS19_bac-type"/>
</dbReference>
<evidence type="ECO:0000313" key="10">
    <source>
        <dbReference type="Proteomes" id="UP000186309"/>
    </source>
</evidence>
<gene>
    <name evidence="7 9" type="primary">rpsS</name>
    <name evidence="9" type="ORF">BSF38_02894</name>
</gene>
<evidence type="ECO:0000256" key="1">
    <source>
        <dbReference type="ARBA" id="ARBA00007345"/>
    </source>
</evidence>
<dbReference type="GO" id="GO:0005737">
    <property type="term" value="C:cytoplasm"/>
    <property type="evidence" value="ECO:0007669"/>
    <property type="project" value="UniProtKB-ARBA"/>
</dbReference>
<dbReference type="SUPFAM" id="SSF54570">
    <property type="entry name" value="Ribosomal protein S19"/>
    <property type="match status" value="1"/>
</dbReference>
<dbReference type="PRINTS" id="PR00975">
    <property type="entry name" value="RIBOSOMALS19"/>
</dbReference>
<name>A0A1U7CR08_9BACT</name>